<reference evidence="5" key="2">
    <citation type="journal article" name="Front. Microbiol.">
        <title>Degradative Capacity of Two Strains of Rhodonia placenta: From Phenotype to Genotype.</title>
        <authorList>
            <person name="Kolle M."/>
            <person name="Horta M.A.C."/>
            <person name="Nowrousian M."/>
            <person name="Ohm R.A."/>
            <person name="Benz J.P."/>
            <person name="Pilgard A."/>
        </authorList>
    </citation>
    <scope>NUCLEOTIDE SEQUENCE</scope>
    <source>
        <strain evidence="5">FPRL280</strain>
    </source>
</reference>
<dbReference type="Proteomes" id="UP000639403">
    <property type="component" value="Unassembled WGS sequence"/>
</dbReference>
<dbReference type="GO" id="GO:0003676">
    <property type="term" value="F:nucleic acid binding"/>
    <property type="evidence" value="ECO:0007669"/>
    <property type="project" value="InterPro"/>
</dbReference>
<organism evidence="5 6">
    <name type="scientific">Rhodonia placenta</name>
    <dbReference type="NCBI Taxonomy" id="104341"/>
    <lineage>
        <taxon>Eukaryota</taxon>
        <taxon>Fungi</taxon>
        <taxon>Dikarya</taxon>
        <taxon>Basidiomycota</taxon>
        <taxon>Agaricomycotina</taxon>
        <taxon>Agaricomycetes</taxon>
        <taxon>Polyporales</taxon>
        <taxon>Adustoporiaceae</taxon>
        <taxon>Rhodonia</taxon>
    </lineage>
</organism>
<dbReference type="InterPro" id="IPR012337">
    <property type="entry name" value="RNaseH-like_sf"/>
</dbReference>
<dbReference type="InterPro" id="IPR050951">
    <property type="entry name" value="Retrovirus_Pol_polyprotein"/>
</dbReference>
<dbReference type="AlphaFoldDB" id="A0A8H7NSI6"/>
<dbReference type="SUPFAM" id="SSF53098">
    <property type="entry name" value="Ribonuclease H-like"/>
    <property type="match status" value="1"/>
</dbReference>
<proteinExistence type="predicted"/>
<dbReference type="InterPro" id="IPR041588">
    <property type="entry name" value="Integrase_H2C2"/>
</dbReference>
<dbReference type="PANTHER" id="PTHR37984:SF5">
    <property type="entry name" value="PROTEIN NYNRIN-LIKE"/>
    <property type="match status" value="1"/>
</dbReference>
<feature type="region of interest" description="Disordered" evidence="2">
    <location>
        <begin position="765"/>
        <end position="787"/>
    </location>
</feature>
<feature type="compositionally biased region" description="Acidic residues" evidence="2">
    <location>
        <begin position="772"/>
        <end position="787"/>
    </location>
</feature>
<dbReference type="Pfam" id="PF17919">
    <property type="entry name" value="RT_RNaseH_2"/>
    <property type="match status" value="1"/>
</dbReference>
<reference evidence="5" key="1">
    <citation type="submission" date="2020-11" db="EMBL/GenBank/DDBJ databases">
        <authorList>
            <person name="Koelle M."/>
            <person name="Horta M.A.C."/>
            <person name="Nowrousian M."/>
            <person name="Ohm R.A."/>
            <person name="Benz P."/>
            <person name="Pilgard A."/>
        </authorList>
    </citation>
    <scope>NUCLEOTIDE SEQUENCE</scope>
    <source>
        <strain evidence="5">FPRL280</strain>
    </source>
</reference>
<name>A0A8H7NSI6_9APHY</name>
<dbReference type="InterPro" id="IPR043502">
    <property type="entry name" value="DNA/RNA_pol_sf"/>
</dbReference>
<dbReference type="Gene3D" id="1.10.340.70">
    <property type="match status" value="1"/>
</dbReference>
<dbReference type="Gene3D" id="3.30.420.10">
    <property type="entry name" value="Ribonuclease H-like superfamily/Ribonuclease H"/>
    <property type="match status" value="1"/>
</dbReference>
<evidence type="ECO:0000313" key="5">
    <source>
        <dbReference type="EMBL" id="KAF9800191.1"/>
    </source>
</evidence>
<feature type="domain" description="Integrase zinc-binding" evidence="4">
    <location>
        <begin position="419"/>
        <end position="473"/>
    </location>
</feature>
<evidence type="ECO:0008006" key="7">
    <source>
        <dbReference type="Google" id="ProtNLM"/>
    </source>
</evidence>
<comment type="caution">
    <text evidence="5">The sequence shown here is derived from an EMBL/GenBank/DDBJ whole genome shotgun (WGS) entry which is preliminary data.</text>
</comment>
<gene>
    <name evidence="5" type="ORF">IEO21_10414</name>
</gene>
<evidence type="ECO:0000256" key="2">
    <source>
        <dbReference type="SAM" id="MobiDB-lite"/>
    </source>
</evidence>
<evidence type="ECO:0000259" key="4">
    <source>
        <dbReference type="Pfam" id="PF17921"/>
    </source>
</evidence>
<dbReference type="InterPro" id="IPR043128">
    <property type="entry name" value="Rev_trsase/Diguanyl_cyclase"/>
</dbReference>
<dbReference type="InterPro" id="IPR036397">
    <property type="entry name" value="RNaseH_sf"/>
</dbReference>
<dbReference type="EMBL" id="JADOXO010000801">
    <property type="protein sequence ID" value="KAF9800191.1"/>
    <property type="molecule type" value="Genomic_DNA"/>
</dbReference>
<evidence type="ECO:0000259" key="3">
    <source>
        <dbReference type="Pfam" id="PF17919"/>
    </source>
</evidence>
<evidence type="ECO:0000256" key="1">
    <source>
        <dbReference type="ARBA" id="ARBA00023268"/>
    </source>
</evidence>
<accession>A0A8H7NSI6</accession>
<feature type="domain" description="Reverse transcriptase/retrotransposon-derived protein RNase H-like" evidence="3">
    <location>
        <begin position="135"/>
        <end position="234"/>
    </location>
</feature>
<dbReference type="Gene3D" id="3.30.70.270">
    <property type="match status" value="1"/>
</dbReference>
<dbReference type="Pfam" id="PF17921">
    <property type="entry name" value="Integrase_H2C2"/>
    <property type="match status" value="1"/>
</dbReference>
<sequence length="787" mass="90168">MGWTNSVPIFHDDVTYILQPEIPHITVPYVDDVPVKGPESDYDDEWLPSNRGIRRFSVLIAREIMVVGHRCTPQGRLPDDSRVAAIRNWGPCATLSDVRAFLGTIGVVRIFIRNFAHRTDALVRLTRKDVEFEFGPEQIAAQEDLKDALLSSPALRAINYDSPSPVILAVDTSFIAVGYHLCQCDEANTGVRYYSRFGSITLNDRERRFSQPKLEIYGLFRALRSLRLYLIGVRNLIVEVDARYIKGMLKNPDIAPSASINRWIVSILTFHFTLVHVPGTMHSPDGLSRRTAQPGDAIEDEVDEEFDDWIDQMHSFVHQIQPLPPVPSLAVLTNDRAEDGSDFNREEDSYELVPRSEQAQLADAKLDDVLEFHRTLAKPDDISDSVYEGFIKYCMQFFLDNDTLWRKDSHGAHKLVVKPGDRLRILRECHDRTAHRGIYATRAFVNERFWWPFHYADIAWFVRSCHICQSRQVRQILIPPTVAVPAPIFAKIHIDTMHMPASGGYKYLVQGRCSLTTYPEFRMLRKETAKALADWIFEDILCRWGALNSRANGLVERPHFSTRQALFKTADGDEKKWSQAAYFVFWSERITTRRRMGCSPYFAVTGTHPLIPLDIVEATYLQPPPTSILSTTDLIARRAIALQKRVEQVTELHSKVYEARRTAAIRFEKEHEHSIQDFDFKRGALVLIRNTKIEKSLNRKMRPRYLGPLIVVSRNKGGAYIVCELDGTVLDRPIAAFRVIPYFARKSIPIPEDLEDVSTERLRELELSNSLGDDDDDEVEEAEERDE</sequence>
<dbReference type="InterPro" id="IPR041577">
    <property type="entry name" value="RT_RNaseH_2"/>
</dbReference>
<protein>
    <recommendedName>
        <fullName evidence="7">Integrase zinc-binding domain-containing protein</fullName>
    </recommendedName>
</protein>
<evidence type="ECO:0000313" key="6">
    <source>
        <dbReference type="Proteomes" id="UP000639403"/>
    </source>
</evidence>
<dbReference type="SUPFAM" id="SSF56672">
    <property type="entry name" value="DNA/RNA polymerases"/>
    <property type="match status" value="1"/>
</dbReference>
<keyword evidence="1" id="KW-0511">Multifunctional enzyme</keyword>
<dbReference type="PANTHER" id="PTHR37984">
    <property type="entry name" value="PROTEIN CBG26694"/>
    <property type="match status" value="1"/>
</dbReference>
<dbReference type="GO" id="GO:0003824">
    <property type="term" value="F:catalytic activity"/>
    <property type="evidence" value="ECO:0007669"/>
    <property type="project" value="UniProtKB-KW"/>
</dbReference>